<evidence type="ECO:0000313" key="9">
    <source>
        <dbReference type="Proteomes" id="UP000326924"/>
    </source>
</evidence>
<feature type="transmembrane region" description="Helical" evidence="6">
    <location>
        <begin position="397"/>
        <end position="421"/>
    </location>
</feature>
<feature type="transmembrane region" description="Helical" evidence="6">
    <location>
        <begin position="175"/>
        <end position="197"/>
    </location>
</feature>
<evidence type="ECO:0000259" key="7">
    <source>
        <dbReference type="PROSITE" id="PS50850"/>
    </source>
</evidence>
<dbReference type="GO" id="GO:0022857">
    <property type="term" value="F:transmembrane transporter activity"/>
    <property type="evidence" value="ECO:0007669"/>
    <property type="project" value="InterPro"/>
</dbReference>
<feature type="transmembrane region" description="Helical" evidence="6">
    <location>
        <begin position="252"/>
        <end position="270"/>
    </location>
</feature>
<protein>
    <submittedName>
        <fullName evidence="8">Major facilitator superfamily domain-containing protein</fullName>
    </submittedName>
</protein>
<keyword evidence="3 6" id="KW-1133">Transmembrane helix</keyword>
<dbReference type="EMBL" id="VXIS01000037">
    <property type="protein sequence ID" value="KAA8911295.1"/>
    <property type="molecule type" value="Genomic_DNA"/>
</dbReference>
<comment type="subcellular location">
    <subcellularLocation>
        <location evidence="1">Membrane</location>
        <topology evidence="1">Multi-pass membrane protein</topology>
    </subcellularLocation>
</comment>
<evidence type="ECO:0000256" key="2">
    <source>
        <dbReference type="ARBA" id="ARBA00022692"/>
    </source>
</evidence>
<evidence type="ECO:0000256" key="1">
    <source>
        <dbReference type="ARBA" id="ARBA00004141"/>
    </source>
</evidence>
<evidence type="ECO:0000256" key="4">
    <source>
        <dbReference type="ARBA" id="ARBA00023136"/>
    </source>
</evidence>
<sequence>MSSTITVPAPAAIELPRLQTHHYPSDEERSHPSSPHEEPPEGAVVFTPPNVSSVKWQLLSMNFSIFLGGINDAATGALVPYLQPAYSVGLLFIAVVYLVNFLGWSIAALTNVHLTARLGTGGVMLLGGTLQLLAHALQFWKPPFALFVFTYLLAGLGIAYQDAQANSFVGGVHDAHRWLGVLHAVYGAGALVSPLIATKIASSTPHWNHFYLVAFGIALLNVALIATAFWGGIGKPPAGARDRATSDLKKTVSNRTVILISLFFFLYVGTEVTAGGIPPPTPPGPPLLTTSGWVVEFLIRERGGHASSVGYVASGFWGGLTLGRLLLADITFRLGERRMVFVYLVLSLAVQLTFWLVPNLLANAVMISLLGFFIGPFFPTGISVATKLLPKELHVPAIGFMSTTGQAGSAAFPFLTGAVAAKVGVGVLQPVLVALLAAQALLWAAVPRVSRRTV</sequence>
<dbReference type="AlphaFoldDB" id="A0A5J5F4U0"/>
<dbReference type="OrthoDB" id="413079at2759"/>
<dbReference type="GO" id="GO:0016020">
    <property type="term" value="C:membrane"/>
    <property type="evidence" value="ECO:0007669"/>
    <property type="project" value="UniProtKB-SubCell"/>
</dbReference>
<proteinExistence type="predicted"/>
<feature type="transmembrane region" description="Helical" evidence="6">
    <location>
        <begin position="144"/>
        <end position="163"/>
    </location>
</feature>
<dbReference type="PANTHER" id="PTHR23514">
    <property type="entry name" value="BYPASS OF STOP CODON PROTEIN 6"/>
    <property type="match status" value="1"/>
</dbReference>
<reference evidence="8 9" key="1">
    <citation type="submission" date="2019-09" db="EMBL/GenBank/DDBJ databases">
        <title>Draft genome of the ectomycorrhizal ascomycete Sphaerosporella brunnea.</title>
        <authorList>
            <consortium name="DOE Joint Genome Institute"/>
            <person name="Benucci G.M."/>
            <person name="Marozzi G."/>
            <person name="Antonielli L."/>
            <person name="Sanchez S."/>
            <person name="Marco P."/>
            <person name="Wang X."/>
            <person name="Falini L.B."/>
            <person name="Barry K."/>
            <person name="Haridas S."/>
            <person name="Lipzen A."/>
            <person name="Labutti K."/>
            <person name="Grigoriev I.V."/>
            <person name="Murat C."/>
            <person name="Martin F."/>
            <person name="Albertini E."/>
            <person name="Donnini D."/>
            <person name="Bonito G."/>
        </authorList>
    </citation>
    <scope>NUCLEOTIDE SEQUENCE [LARGE SCALE GENOMIC DNA]</scope>
    <source>
        <strain evidence="8 9">Sb_GMNB300</strain>
    </source>
</reference>
<feature type="transmembrane region" description="Helical" evidence="6">
    <location>
        <begin position="364"/>
        <end position="385"/>
    </location>
</feature>
<feature type="region of interest" description="Disordered" evidence="5">
    <location>
        <begin position="22"/>
        <end position="44"/>
    </location>
</feature>
<feature type="transmembrane region" description="Helical" evidence="6">
    <location>
        <begin position="88"/>
        <end position="109"/>
    </location>
</feature>
<dbReference type="Proteomes" id="UP000326924">
    <property type="component" value="Unassembled WGS sequence"/>
</dbReference>
<dbReference type="PROSITE" id="PS50850">
    <property type="entry name" value="MFS"/>
    <property type="match status" value="1"/>
</dbReference>
<dbReference type="InterPro" id="IPR036259">
    <property type="entry name" value="MFS_trans_sf"/>
</dbReference>
<feature type="transmembrane region" description="Helical" evidence="6">
    <location>
        <begin position="339"/>
        <end position="358"/>
    </location>
</feature>
<feature type="transmembrane region" description="Helical" evidence="6">
    <location>
        <begin position="427"/>
        <end position="446"/>
    </location>
</feature>
<gene>
    <name evidence="8" type="ORF">FN846DRAFT_1019709</name>
</gene>
<dbReference type="Gene3D" id="1.20.1250.20">
    <property type="entry name" value="MFS general substrate transporter like domains"/>
    <property type="match status" value="1"/>
</dbReference>
<dbReference type="Pfam" id="PF07690">
    <property type="entry name" value="MFS_1"/>
    <property type="match status" value="2"/>
</dbReference>
<organism evidence="8 9">
    <name type="scientific">Sphaerosporella brunnea</name>
    <dbReference type="NCBI Taxonomy" id="1250544"/>
    <lineage>
        <taxon>Eukaryota</taxon>
        <taxon>Fungi</taxon>
        <taxon>Dikarya</taxon>
        <taxon>Ascomycota</taxon>
        <taxon>Pezizomycotina</taxon>
        <taxon>Pezizomycetes</taxon>
        <taxon>Pezizales</taxon>
        <taxon>Pyronemataceae</taxon>
        <taxon>Sphaerosporella</taxon>
    </lineage>
</organism>
<dbReference type="InParanoid" id="A0A5J5F4U0"/>
<comment type="caution">
    <text evidence="8">The sequence shown here is derived from an EMBL/GenBank/DDBJ whole genome shotgun (WGS) entry which is preliminary data.</text>
</comment>
<keyword evidence="9" id="KW-1185">Reference proteome</keyword>
<feature type="domain" description="Major facilitator superfamily (MFS) profile" evidence="7">
    <location>
        <begin position="57"/>
        <end position="450"/>
    </location>
</feature>
<dbReference type="InterPro" id="IPR011701">
    <property type="entry name" value="MFS"/>
</dbReference>
<dbReference type="FunCoup" id="A0A5J5F4U0">
    <property type="interactions" value="14"/>
</dbReference>
<dbReference type="PANTHER" id="PTHR23514:SF15">
    <property type="entry name" value="TRANSPORTER, PUTATIVE (AFU_ORTHOLOGUE AFUA_8G05090)-RELATED"/>
    <property type="match status" value="1"/>
</dbReference>
<feature type="compositionally biased region" description="Basic and acidic residues" evidence="5">
    <location>
        <begin position="23"/>
        <end position="39"/>
    </location>
</feature>
<dbReference type="InterPro" id="IPR051788">
    <property type="entry name" value="MFS_Transporter"/>
</dbReference>
<feature type="transmembrane region" description="Helical" evidence="6">
    <location>
        <begin position="308"/>
        <end position="327"/>
    </location>
</feature>
<evidence type="ECO:0000256" key="6">
    <source>
        <dbReference type="SAM" id="Phobius"/>
    </source>
</evidence>
<keyword evidence="2 6" id="KW-0812">Transmembrane</keyword>
<keyword evidence="4 6" id="KW-0472">Membrane</keyword>
<dbReference type="FunFam" id="1.20.1250.20:FF:000286">
    <property type="entry name" value="MFS efflux transporter"/>
    <property type="match status" value="1"/>
</dbReference>
<evidence type="ECO:0000256" key="5">
    <source>
        <dbReference type="SAM" id="MobiDB-lite"/>
    </source>
</evidence>
<dbReference type="InterPro" id="IPR020846">
    <property type="entry name" value="MFS_dom"/>
</dbReference>
<feature type="transmembrane region" description="Helical" evidence="6">
    <location>
        <begin position="121"/>
        <end position="138"/>
    </location>
</feature>
<accession>A0A5J5F4U0</accession>
<name>A0A5J5F4U0_9PEZI</name>
<feature type="transmembrane region" description="Helical" evidence="6">
    <location>
        <begin position="209"/>
        <end position="231"/>
    </location>
</feature>
<evidence type="ECO:0000313" key="8">
    <source>
        <dbReference type="EMBL" id="KAA8911295.1"/>
    </source>
</evidence>
<dbReference type="SUPFAM" id="SSF103473">
    <property type="entry name" value="MFS general substrate transporter"/>
    <property type="match status" value="1"/>
</dbReference>
<evidence type="ECO:0000256" key="3">
    <source>
        <dbReference type="ARBA" id="ARBA00022989"/>
    </source>
</evidence>